<evidence type="ECO:0000313" key="3">
    <source>
        <dbReference type="Proteomes" id="UP000319837"/>
    </source>
</evidence>
<dbReference type="AlphaFoldDB" id="A0A553SSK5"/>
<keyword evidence="1" id="KW-1133">Transmembrane helix</keyword>
<protein>
    <submittedName>
        <fullName evidence="2">Uncharacterized protein</fullName>
    </submittedName>
</protein>
<reference evidence="3" key="1">
    <citation type="submission" date="2018-10" db="EMBL/GenBank/DDBJ databases">
        <title>FDA dAtabase for Regulatory Grade micrObial Sequences (FDA-ARGOS): Supporting development and validation of Infectious Disease Dx tests.</title>
        <authorList>
            <person name="Minogue T."/>
            <person name="Wolcott M."/>
            <person name="Wasieloski L."/>
            <person name="Aguilar W."/>
            <person name="Moore D."/>
            <person name="Tallon L."/>
            <person name="Sadzewicz L."/>
            <person name="Sengamalay N."/>
            <person name="Ott S."/>
            <person name="Godinez A."/>
            <person name="Nagaraj S."/>
            <person name="Vavikolanu K."/>
            <person name="Vyas G."/>
            <person name="Nadendla S."/>
            <person name="George J."/>
            <person name="Sichtig H."/>
        </authorList>
    </citation>
    <scope>NUCLEOTIDE SEQUENCE [LARGE SCALE GENOMIC DNA]</scope>
    <source>
        <strain evidence="3">FDAARGOS_343</strain>
    </source>
</reference>
<dbReference type="Proteomes" id="UP000319837">
    <property type="component" value="Unassembled WGS sequence"/>
</dbReference>
<gene>
    <name evidence="2" type="ORF">CEQ21_03160</name>
</gene>
<accession>A0A553SSK5</accession>
<dbReference type="EMBL" id="RIBP01000001">
    <property type="protein sequence ID" value="TRZ39956.1"/>
    <property type="molecule type" value="Genomic_DNA"/>
</dbReference>
<sequence>MSNKNKVKLLKDLGFSNETDINAIRQAVVTEKFRKSIGKRTLILMGPYPFMIIGTILEVVSDFIRIKVEVTNISELDGEIFRLHLDQIEVFFIEDGTNKIPDLNIGSH</sequence>
<proteinExistence type="predicted"/>
<comment type="caution">
    <text evidence="2">The sequence shown here is derived from an EMBL/GenBank/DDBJ whole genome shotgun (WGS) entry which is preliminary data.</text>
</comment>
<keyword evidence="1" id="KW-0812">Transmembrane</keyword>
<dbReference type="RefSeq" id="WP_185763375.1">
    <property type="nucleotide sequence ID" value="NZ_RIBP01000001.1"/>
</dbReference>
<evidence type="ECO:0000256" key="1">
    <source>
        <dbReference type="SAM" id="Phobius"/>
    </source>
</evidence>
<feature type="transmembrane region" description="Helical" evidence="1">
    <location>
        <begin position="42"/>
        <end position="64"/>
    </location>
</feature>
<keyword evidence="1" id="KW-0472">Membrane</keyword>
<organism evidence="2 3">
    <name type="scientific">Niallia circulans</name>
    <name type="common">Bacillus circulans</name>
    <dbReference type="NCBI Taxonomy" id="1397"/>
    <lineage>
        <taxon>Bacteria</taxon>
        <taxon>Bacillati</taxon>
        <taxon>Bacillota</taxon>
        <taxon>Bacilli</taxon>
        <taxon>Bacillales</taxon>
        <taxon>Bacillaceae</taxon>
        <taxon>Niallia</taxon>
    </lineage>
</organism>
<evidence type="ECO:0000313" key="2">
    <source>
        <dbReference type="EMBL" id="TRZ39956.1"/>
    </source>
</evidence>
<name>A0A553SSK5_NIACI</name>